<evidence type="ECO:0000256" key="2">
    <source>
        <dbReference type="ARBA" id="ARBA00006742"/>
    </source>
</evidence>
<reference evidence="13" key="1">
    <citation type="submission" date="2016-11" db="EMBL/GenBank/DDBJ databases">
        <authorList>
            <person name="Varghese N."/>
            <person name="Submissions S."/>
        </authorList>
    </citation>
    <scope>NUCLEOTIDE SEQUENCE [LARGE SCALE GENOMIC DNA]</scope>
    <source>
        <strain evidence="13">DSM 27370</strain>
    </source>
</reference>
<evidence type="ECO:0000256" key="6">
    <source>
        <dbReference type="ARBA" id="ARBA00022692"/>
    </source>
</evidence>
<keyword evidence="6 11" id="KW-0812">Transmembrane</keyword>
<dbReference type="PANTHER" id="PTHR33909:SF1">
    <property type="entry name" value="SEC TRANSLOCON ACCESSORY COMPLEX SUBUNIT YAJC"/>
    <property type="match status" value="1"/>
</dbReference>
<keyword evidence="4" id="KW-0813">Transport</keyword>
<evidence type="ECO:0000256" key="1">
    <source>
        <dbReference type="ARBA" id="ARBA00004162"/>
    </source>
</evidence>
<comment type="subcellular location">
    <subcellularLocation>
        <location evidence="1">Cell membrane</location>
        <topology evidence="1">Single-pass membrane protein</topology>
    </subcellularLocation>
</comment>
<keyword evidence="8 11" id="KW-1133">Transmembrane helix</keyword>
<keyword evidence="10 11" id="KW-0472">Membrane</keyword>
<dbReference type="EMBL" id="FQUC01000005">
    <property type="protein sequence ID" value="SHF28038.1"/>
    <property type="molecule type" value="Genomic_DNA"/>
</dbReference>
<evidence type="ECO:0000256" key="7">
    <source>
        <dbReference type="ARBA" id="ARBA00022927"/>
    </source>
</evidence>
<evidence type="ECO:0000256" key="4">
    <source>
        <dbReference type="ARBA" id="ARBA00022448"/>
    </source>
</evidence>
<protein>
    <recommendedName>
        <fullName evidence="3">Sec translocon accessory complex subunit YajC</fullName>
    </recommendedName>
</protein>
<evidence type="ECO:0000313" key="13">
    <source>
        <dbReference type="Proteomes" id="UP000184480"/>
    </source>
</evidence>
<keyword evidence="5" id="KW-1003">Cell membrane</keyword>
<dbReference type="GO" id="GO:0015031">
    <property type="term" value="P:protein transport"/>
    <property type="evidence" value="ECO:0007669"/>
    <property type="project" value="UniProtKB-KW"/>
</dbReference>
<gene>
    <name evidence="12" type="ORF">SAMN05444362_1059</name>
</gene>
<keyword evidence="13" id="KW-1185">Reference proteome</keyword>
<organism evidence="12 13">
    <name type="scientific">Dysgonomonas macrotermitis</name>
    <dbReference type="NCBI Taxonomy" id="1346286"/>
    <lineage>
        <taxon>Bacteria</taxon>
        <taxon>Pseudomonadati</taxon>
        <taxon>Bacteroidota</taxon>
        <taxon>Bacteroidia</taxon>
        <taxon>Bacteroidales</taxon>
        <taxon>Dysgonomonadaceae</taxon>
        <taxon>Dysgonomonas</taxon>
    </lineage>
</organism>
<dbReference type="InterPro" id="IPR003849">
    <property type="entry name" value="Preprotein_translocase_YajC"/>
</dbReference>
<dbReference type="SMART" id="SM01323">
    <property type="entry name" value="YajC"/>
    <property type="match status" value="1"/>
</dbReference>
<dbReference type="Pfam" id="PF02699">
    <property type="entry name" value="YajC"/>
    <property type="match status" value="1"/>
</dbReference>
<evidence type="ECO:0000256" key="10">
    <source>
        <dbReference type="ARBA" id="ARBA00023136"/>
    </source>
</evidence>
<evidence type="ECO:0000256" key="11">
    <source>
        <dbReference type="SAM" id="Phobius"/>
    </source>
</evidence>
<evidence type="ECO:0000256" key="5">
    <source>
        <dbReference type="ARBA" id="ARBA00022475"/>
    </source>
</evidence>
<name>A0A1M5ACM2_9BACT</name>
<feature type="transmembrane region" description="Helical" evidence="11">
    <location>
        <begin position="15"/>
        <end position="34"/>
    </location>
</feature>
<evidence type="ECO:0000256" key="8">
    <source>
        <dbReference type="ARBA" id="ARBA00022989"/>
    </source>
</evidence>
<keyword evidence="9" id="KW-0811">Translocation</keyword>
<dbReference type="STRING" id="1346286.SAMN05444362_1059"/>
<accession>A0A1M5ACM2</accession>
<dbReference type="PRINTS" id="PR01853">
    <property type="entry name" value="YAJCTRNLCASE"/>
</dbReference>
<dbReference type="NCBIfam" id="TIGR00739">
    <property type="entry name" value="yajC"/>
    <property type="match status" value="1"/>
</dbReference>
<dbReference type="Proteomes" id="UP000184480">
    <property type="component" value="Unassembled WGS sequence"/>
</dbReference>
<sequence>MNSLFVFSQIGGSGGGAWSTILMFGLIIVVFYFFMIRPQQKKQKALQEARSAMKSGDKVITAGGIHGRIKEVGETFFIVEIADNVRIKIDKASVFAAGDAPASGEVAK</sequence>
<dbReference type="OrthoDB" id="9800132at2"/>
<keyword evidence="7" id="KW-0653">Protein transport</keyword>
<evidence type="ECO:0000313" key="12">
    <source>
        <dbReference type="EMBL" id="SHF28038.1"/>
    </source>
</evidence>
<proteinExistence type="inferred from homology"/>
<dbReference type="AlphaFoldDB" id="A0A1M5ACM2"/>
<evidence type="ECO:0000256" key="3">
    <source>
        <dbReference type="ARBA" id="ARBA00014962"/>
    </source>
</evidence>
<dbReference type="RefSeq" id="WP_062184876.1">
    <property type="nucleotide sequence ID" value="NZ_BBXL01000032.1"/>
</dbReference>
<dbReference type="PANTHER" id="PTHR33909">
    <property type="entry name" value="SEC TRANSLOCON ACCESSORY COMPLEX SUBUNIT YAJC"/>
    <property type="match status" value="1"/>
</dbReference>
<evidence type="ECO:0000256" key="9">
    <source>
        <dbReference type="ARBA" id="ARBA00023010"/>
    </source>
</evidence>
<comment type="similarity">
    <text evidence="2">Belongs to the YajC family.</text>
</comment>
<dbReference type="GO" id="GO:0005886">
    <property type="term" value="C:plasma membrane"/>
    <property type="evidence" value="ECO:0007669"/>
    <property type="project" value="UniProtKB-SubCell"/>
</dbReference>